<evidence type="ECO:0000256" key="1">
    <source>
        <dbReference type="ARBA" id="ARBA00023125"/>
    </source>
</evidence>
<organism evidence="5 6">
    <name type="scientific">Fodinibacter luteus</name>
    <dbReference type="NCBI Taxonomy" id="552064"/>
    <lineage>
        <taxon>Bacteria</taxon>
        <taxon>Bacillati</taxon>
        <taxon>Actinomycetota</taxon>
        <taxon>Actinomycetes</taxon>
        <taxon>Micrococcales</taxon>
        <taxon>Intrasporangiaceae</taxon>
        <taxon>Fodinibacter (ex Wang et al. 2009)</taxon>
    </lineage>
</organism>
<evidence type="ECO:0000313" key="6">
    <source>
        <dbReference type="Proteomes" id="UP001500945"/>
    </source>
</evidence>
<feature type="DNA-binding region" description="H-T-H motif" evidence="2">
    <location>
        <begin position="42"/>
        <end position="61"/>
    </location>
</feature>
<dbReference type="EMBL" id="BAABGM010000018">
    <property type="protein sequence ID" value="GAA4409948.1"/>
    <property type="molecule type" value="Genomic_DNA"/>
</dbReference>
<accession>A0ABP8KMS4</accession>
<dbReference type="InterPro" id="IPR001647">
    <property type="entry name" value="HTH_TetR"/>
</dbReference>
<keyword evidence="6" id="KW-1185">Reference proteome</keyword>
<feature type="domain" description="HTH tetR-type" evidence="4">
    <location>
        <begin position="20"/>
        <end position="79"/>
    </location>
</feature>
<evidence type="ECO:0000256" key="2">
    <source>
        <dbReference type="PROSITE-ProRule" id="PRU00335"/>
    </source>
</evidence>
<dbReference type="SUPFAM" id="SSF48498">
    <property type="entry name" value="Tetracyclin repressor-like, C-terminal domain"/>
    <property type="match status" value="1"/>
</dbReference>
<gene>
    <name evidence="5" type="ORF">GCM10023168_29120</name>
</gene>
<name>A0ABP8KMS4_9MICO</name>
<feature type="region of interest" description="Disordered" evidence="3">
    <location>
        <begin position="156"/>
        <end position="175"/>
    </location>
</feature>
<dbReference type="Gene3D" id="1.10.357.10">
    <property type="entry name" value="Tetracycline Repressor, domain 2"/>
    <property type="match status" value="1"/>
</dbReference>
<keyword evidence="1 2" id="KW-0238">DNA-binding</keyword>
<evidence type="ECO:0000259" key="4">
    <source>
        <dbReference type="PROSITE" id="PS50977"/>
    </source>
</evidence>
<dbReference type="PANTHER" id="PTHR30055:SF160">
    <property type="entry name" value="TRANSCRIPTIONAL REGULATORY PROTEIN (PROBABLY ASNC-FAMILY)-RELATED"/>
    <property type="match status" value="1"/>
</dbReference>
<proteinExistence type="predicted"/>
<evidence type="ECO:0000313" key="5">
    <source>
        <dbReference type="EMBL" id="GAA4409948.1"/>
    </source>
</evidence>
<dbReference type="InterPro" id="IPR036271">
    <property type="entry name" value="Tet_transcr_reg_TetR-rel_C_sf"/>
</dbReference>
<feature type="compositionally biased region" description="Gly residues" evidence="3">
    <location>
        <begin position="156"/>
        <end position="169"/>
    </location>
</feature>
<dbReference type="Proteomes" id="UP001500945">
    <property type="component" value="Unassembled WGS sequence"/>
</dbReference>
<dbReference type="PROSITE" id="PS50977">
    <property type="entry name" value="HTH_TETR_2"/>
    <property type="match status" value="1"/>
</dbReference>
<dbReference type="InterPro" id="IPR050109">
    <property type="entry name" value="HTH-type_TetR-like_transc_reg"/>
</dbReference>
<dbReference type="SUPFAM" id="SSF46689">
    <property type="entry name" value="Homeodomain-like"/>
    <property type="match status" value="1"/>
</dbReference>
<reference evidence="6" key="1">
    <citation type="journal article" date="2019" name="Int. J. Syst. Evol. Microbiol.">
        <title>The Global Catalogue of Microorganisms (GCM) 10K type strain sequencing project: providing services to taxonomists for standard genome sequencing and annotation.</title>
        <authorList>
            <consortium name="The Broad Institute Genomics Platform"/>
            <consortium name="The Broad Institute Genome Sequencing Center for Infectious Disease"/>
            <person name="Wu L."/>
            <person name="Ma J."/>
        </authorList>
    </citation>
    <scope>NUCLEOTIDE SEQUENCE [LARGE SCALE GENOMIC DNA]</scope>
    <source>
        <strain evidence="6">JCM 17809</strain>
    </source>
</reference>
<comment type="caution">
    <text evidence="5">The sequence shown here is derived from an EMBL/GenBank/DDBJ whole genome shotgun (WGS) entry which is preliminary data.</text>
</comment>
<dbReference type="Pfam" id="PF00440">
    <property type="entry name" value="TetR_N"/>
    <property type="match status" value="1"/>
</dbReference>
<evidence type="ECO:0000256" key="3">
    <source>
        <dbReference type="SAM" id="MobiDB-lite"/>
    </source>
</evidence>
<dbReference type="RefSeq" id="WP_345207277.1">
    <property type="nucleotide sequence ID" value="NZ_BAABGM010000018.1"/>
</dbReference>
<sequence>MGATHTTPDGRSSRWDEHRLARRAELVDATLRAIRRHGAGVGMDEVAATARTSKTVFYRHFTDRAGLYTAVAERVDATIIRGLTRAAGDPAPDGARAVVRGVVAAYLRLVDDDPEVYRFIVNAPIVPAGERPEGDVAAGMTGRIAAHVADLVAEGLAGGTPGGTPGGPGVPALGTAPGGAADGRAWRLWGVALVGMVRATADAWLAAGGAQTGPSADELADDLTALIWDGLGAVATSPGRV</sequence>
<protein>
    <submittedName>
        <fullName evidence="5">TetR/AcrR family transcriptional regulator</fullName>
    </submittedName>
</protein>
<dbReference type="InterPro" id="IPR009057">
    <property type="entry name" value="Homeodomain-like_sf"/>
</dbReference>
<dbReference type="PANTHER" id="PTHR30055">
    <property type="entry name" value="HTH-TYPE TRANSCRIPTIONAL REGULATOR RUTR"/>
    <property type="match status" value="1"/>
</dbReference>